<dbReference type="Pfam" id="PF05760">
    <property type="entry name" value="IER"/>
    <property type="match status" value="1"/>
</dbReference>
<organism evidence="3 4">
    <name type="scientific">Sinocyclocheilus rhinocerous</name>
    <dbReference type="NCBI Taxonomy" id="307959"/>
    <lineage>
        <taxon>Eukaryota</taxon>
        <taxon>Metazoa</taxon>
        <taxon>Chordata</taxon>
        <taxon>Craniata</taxon>
        <taxon>Vertebrata</taxon>
        <taxon>Euteleostomi</taxon>
        <taxon>Actinopterygii</taxon>
        <taxon>Neopterygii</taxon>
        <taxon>Teleostei</taxon>
        <taxon>Ostariophysi</taxon>
        <taxon>Cypriniformes</taxon>
        <taxon>Cyprinidae</taxon>
        <taxon>Cyprininae</taxon>
        <taxon>Sinocyclocheilus</taxon>
    </lineage>
</organism>
<dbReference type="AlphaFoldDB" id="A0A673GNV6"/>
<dbReference type="Ensembl" id="ENSSRHT00000015486.1">
    <property type="protein sequence ID" value="ENSSRHP00000014985.1"/>
    <property type="gene ID" value="ENSSRHG00000008314.1"/>
</dbReference>
<sequence length="189" mass="20766">MDVTAEAKQIMVQALSKIYSSRTQRGGLSLHRSLLLTLVMKSARDLYHSARLTSEKKGQSDTHGVTESTAQAEEPMDITSSTTTALRSTETQATEDGQRSGLEGHSQVHDPAGLAVDKENCNPAGMDRHSRKRRSKAATDPDFLPCKKAKLEFAEVRGILQETQSNSILNHLISVCDAFCSDVFIRETF</sequence>
<proteinExistence type="inferred from homology"/>
<name>A0A673GNV6_9TELE</name>
<feature type="compositionally biased region" description="Polar residues" evidence="2">
    <location>
        <begin position="61"/>
        <end position="71"/>
    </location>
</feature>
<keyword evidence="4" id="KW-1185">Reference proteome</keyword>
<feature type="compositionally biased region" description="Polar residues" evidence="2">
    <location>
        <begin position="78"/>
        <end position="95"/>
    </location>
</feature>
<feature type="region of interest" description="Disordered" evidence="2">
    <location>
        <begin position="51"/>
        <end position="141"/>
    </location>
</feature>
<feature type="compositionally biased region" description="Basic and acidic residues" evidence="2">
    <location>
        <begin position="51"/>
        <end position="60"/>
    </location>
</feature>
<dbReference type="PANTHER" id="PTHR15895">
    <property type="entry name" value="IMMEDIATE EARLY RESPONSE GENE"/>
    <property type="match status" value="1"/>
</dbReference>
<evidence type="ECO:0000256" key="1">
    <source>
        <dbReference type="ARBA" id="ARBA00006186"/>
    </source>
</evidence>
<dbReference type="InterPro" id="IPR008653">
    <property type="entry name" value="IER"/>
</dbReference>
<dbReference type="Proteomes" id="UP000472270">
    <property type="component" value="Unassembled WGS sequence"/>
</dbReference>
<comment type="similarity">
    <text evidence="1">Belongs to the IER family.</text>
</comment>
<evidence type="ECO:0000313" key="3">
    <source>
        <dbReference type="Ensembl" id="ENSSRHP00000014985.1"/>
    </source>
</evidence>
<reference evidence="3" key="2">
    <citation type="submission" date="2025-09" db="UniProtKB">
        <authorList>
            <consortium name="Ensembl"/>
        </authorList>
    </citation>
    <scope>IDENTIFICATION</scope>
</reference>
<evidence type="ECO:0000313" key="4">
    <source>
        <dbReference type="Proteomes" id="UP000472270"/>
    </source>
</evidence>
<reference evidence="3" key="1">
    <citation type="submission" date="2025-08" db="UniProtKB">
        <authorList>
            <consortium name="Ensembl"/>
        </authorList>
    </citation>
    <scope>IDENTIFICATION</scope>
</reference>
<protein>
    <submittedName>
        <fullName evidence="3">Immediate early response 2a</fullName>
    </submittedName>
</protein>
<evidence type="ECO:0000256" key="2">
    <source>
        <dbReference type="SAM" id="MobiDB-lite"/>
    </source>
</evidence>
<accession>A0A673GNV6</accession>